<comment type="caution">
    <text evidence="2">The sequence shown here is derived from an EMBL/GenBank/DDBJ whole genome shotgun (WGS) entry which is preliminary data.</text>
</comment>
<sequence length="146" mass="14817">MDFDVYAGPVILKTTGGRWLGAVLAASAALTTGCTESVDAGELPGVYRNSETGGEIELGSDGTFTATGISADEYLGRGGADPVDFSGRWEFLGDQAGSDFVYLAIGTGGTGTIGGVQLYTRGGGKVEFNPDPDGPPSLTLTEADTP</sequence>
<evidence type="ECO:0000313" key="2">
    <source>
        <dbReference type="EMBL" id="GAA3192713.1"/>
    </source>
</evidence>
<dbReference type="Proteomes" id="UP001501866">
    <property type="component" value="Unassembled WGS sequence"/>
</dbReference>
<keyword evidence="3" id="KW-1185">Reference proteome</keyword>
<name>A0ABP6PYC9_9ACTN</name>
<evidence type="ECO:0000256" key="1">
    <source>
        <dbReference type="SAM" id="MobiDB-lite"/>
    </source>
</evidence>
<accession>A0ABP6PYC9</accession>
<reference evidence="3" key="1">
    <citation type="journal article" date="2019" name="Int. J. Syst. Evol. Microbiol.">
        <title>The Global Catalogue of Microorganisms (GCM) 10K type strain sequencing project: providing services to taxonomists for standard genome sequencing and annotation.</title>
        <authorList>
            <consortium name="The Broad Institute Genomics Platform"/>
            <consortium name="The Broad Institute Genome Sequencing Center for Infectious Disease"/>
            <person name="Wu L."/>
            <person name="Ma J."/>
        </authorList>
    </citation>
    <scope>NUCLEOTIDE SEQUENCE [LARGE SCALE GENOMIC DNA]</scope>
    <source>
        <strain evidence="3">JCM 9095</strain>
    </source>
</reference>
<gene>
    <name evidence="2" type="ORF">GCM10010451_48490</name>
</gene>
<evidence type="ECO:0000313" key="3">
    <source>
        <dbReference type="Proteomes" id="UP001501866"/>
    </source>
</evidence>
<dbReference type="EMBL" id="BAAAUH010000043">
    <property type="protein sequence ID" value="GAA3192713.1"/>
    <property type="molecule type" value="Genomic_DNA"/>
</dbReference>
<protein>
    <recommendedName>
        <fullName evidence="4">Lipoprotein</fullName>
    </recommendedName>
</protein>
<proteinExistence type="predicted"/>
<evidence type="ECO:0008006" key="4">
    <source>
        <dbReference type="Google" id="ProtNLM"/>
    </source>
</evidence>
<organism evidence="2 3">
    <name type="scientific">Streptomyces virens</name>
    <dbReference type="NCBI Taxonomy" id="285572"/>
    <lineage>
        <taxon>Bacteria</taxon>
        <taxon>Bacillati</taxon>
        <taxon>Actinomycetota</taxon>
        <taxon>Actinomycetes</taxon>
        <taxon>Kitasatosporales</taxon>
        <taxon>Streptomycetaceae</taxon>
        <taxon>Streptomyces</taxon>
    </lineage>
</organism>
<feature type="region of interest" description="Disordered" evidence="1">
    <location>
        <begin position="127"/>
        <end position="146"/>
    </location>
</feature>